<name>A0A4C1YRU7_EUMVA</name>
<dbReference type="Pfam" id="PF00094">
    <property type="entry name" value="VWD"/>
    <property type="match status" value="1"/>
</dbReference>
<proteinExistence type="predicted"/>
<sequence>MQGESPVHCNLTRLLVTHLKELRKTVTEALVNITQQIKDLPIIQTIKDKFEELGVMEQVLTLMKSIHEKIYTILPNAETKQFAGAMYEYVQKSAAEYIFLGDFPFRADFDAIVRLEKASESIERISQKLRQVKVDDAAELRVIFEKLAAAVTSLLQGARQKLGEIGMPSLYGLAMPQLTDFFGNFGSTPSFEGSSSFSLINQALSGELPSALDLIKAYRPRYINPLDEVPNKLRAVVVNGQHIFTFDGRHLTFPGSCRYVLAHDYVDQNFTLLIQLQNGLPKALVLEDKTGSVVELKENGQVALNGVNHGFPVMEKDLFAFRETNGRIGLGTSYGLIARCTSRLTVCYIEVSGYYFNKLRGLLGDGNNEPYTDFKLPSGRVATSEAEFGNSYRLAASCPQVRTPDHSHHLSSLPAACEQVFSGQSPLRPLSLLLDVDPFKQACTHACTANPGKALQEACDLARGYAALAVTGLLPAVVPPACVQCNDADKPRKLGEEYTLELPAKQADIIVAVETTMETERIFKNIAVPVLSQVVDSLKSKRINDIKVHLVGITSKMPYPIVYDTDQKLKTAKVKFEDPSRYSYPKFLREHKRQRRYAQQAAEAPRPAFDVIEFLSHLGIDNVIAGYMSLLEIPVRAGAVKTTISVVGEKCRKRSFLADVILGVATVPMFKAQDHTQNIIAPVGDLKFDGRESTVIAYDSHSVLVYGDKTRGKDTQELRRKLFNPPDSCTDYTELNDGLVISATNFERNAAQQKEFVQAAGLAIVDRMLSQRRTQSCICAYADPFSARSFCVPTSVKQVGQAAQEKIEVQTDQPRRRTVMFQT</sequence>
<dbReference type="InterPro" id="IPR001846">
    <property type="entry name" value="VWF_type-D"/>
</dbReference>
<feature type="domain" description="VWFD" evidence="1">
    <location>
        <begin position="233"/>
        <end position="399"/>
    </location>
</feature>
<protein>
    <submittedName>
        <fullName evidence="2">Apolipophorins</fullName>
    </submittedName>
</protein>
<accession>A0A4C1YRU7</accession>
<evidence type="ECO:0000259" key="1">
    <source>
        <dbReference type="PROSITE" id="PS51233"/>
    </source>
</evidence>
<dbReference type="AlphaFoldDB" id="A0A4C1YRU7"/>
<organism evidence="2 3">
    <name type="scientific">Eumeta variegata</name>
    <name type="common">Bagworm moth</name>
    <name type="synonym">Eumeta japonica</name>
    <dbReference type="NCBI Taxonomy" id="151549"/>
    <lineage>
        <taxon>Eukaryota</taxon>
        <taxon>Metazoa</taxon>
        <taxon>Ecdysozoa</taxon>
        <taxon>Arthropoda</taxon>
        <taxon>Hexapoda</taxon>
        <taxon>Insecta</taxon>
        <taxon>Pterygota</taxon>
        <taxon>Neoptera</taxon>
        <taxon>Endopterygota</taxon>
        <taxon>Lepidoptera</taxon>
        <taxon>Glossata</taxon>
        <taxon>Ditrysia</taxon>
        <taxon>Tineoidea</taxon>
        <taxon>Psychidae</taxon>
        <taxon>Oiketicinae</taxon>
        <taxon>Eumeta</taxon>
    </lineage>
</organism>
<dbReference type="STRING" id="151549.A0A4C1YRU7"/>
<evidence type="ECO:0000313" key="3">
    <source>
        <dbReference type="Proteomes" id="UP000299102"/>
    </source>
</evidence>
<dbReference type="EMBL" id="BGZK01001395">
    <property type="protein sequence ID" value="GBP78976.1"/>
    <property type="molecule type" value="Genomic_DNA"/>
</dbReference>
<dbReference type="OrthoDB" id="6484170at2759"/>
<reference evidence="2 3" key="1">
    <citation type="journal article" date="2019" name="Commun. Biol.">
        <title>The bagworm genome reveals a unique fibroin gene that provides high tensile strength.</title>
        <authorList>
            <person name="Kono N."/>
            <person name="Nakamura H."/>
            <person name="Ohtoshi R."/>
            <person name="Tomita M."/>
            <person name="Numata K."/>
            <person name="Arakawa K."/>
        </authorList>
    </citation>
    <scope>NUCLEOTIDE SEQUENCE [LARGE SCALE GENOMIC DNA]</scope>
</reference>
<dbReference type="Proteomes" id="UP000299102">
    <property type="component" value="Unassembled WGS sequence"/>
</dbReference>
<dbReference type="PANTHER" id="PTHR37860">
    <property type="entry name" value="AGAP008810-PA"/>
    <property type="match status" value="1"/>
</dbReference>
<evidence type="ECO:0000313" key="2">
    <source>
        <dbReference type="EMBL" id="GBP78976.1"/>
    </source>
</evidence>
<dbReference type="PANTHER" id="PTHR37860:SF1">
    <property type="match status" value="1"/>
</dbReference>
<gene>
    <name evidence="2" type="ORF">EVAR_58119_1</name>
</gene>
<keyword evidence="3" id="KW-1185">Reference proteome</keyword>
<dbReference type="SMART" id="SM00216">
    <property type="entry name" value="VWD"/>
    <property type="match status" value="1"/>
</dbReference>
<dbReference type="PROSITE" id="PS51233">
    <property type="entry name" value="VWFD"/>
    <property type="match status" value="1"/>
</dbReference>
<comment type="caution">
    <text evidence="2">The sequence shown here is derived from an EMBL/GenBank/DDBJ whole genome shotgun (WGS) entry which is preliminary data.</text>
</comment>